<proteinExistence type="predicted"/>
<dbReference type="AlphaFoldDB" id="A0A9D1R0Z9"/>
<keyword evidence="1" id="KW-0472">Membrane</keyword>
<protein>
    <submittedName>
        <fullName evidence="2">Uncharacterized protein</fullName>
    </submittedName>
</protein>
<organism evidence="2 3">
    <name type="scientific">Candidatus Bilophila faecipullorum</name>
    <dbReference type="NCBI Taxonomy" id="2838482"/>
    <lineage>
        <taxon>Bacteria</taxon>
        <taxon>Pseudomonadati</taxon>
        <taxon>Thermodesulfobacteriota</taxon>
        <taxon>Desulfovibrionia</taxon>
        <taxon>Desulfovibrionales</taxon>
        <taxon>Desulfovibrionaceae</taxon>
        <taxon>Bilophila</taxon>
    </lineage>
</organism>
<reference evidence="2" key="2">
    <citation type="submission" date="2021-04" db="EMBL/GenBank/DDBJ databases">
        <authorList>
            <person name="Gilroy R."/>
        </authorList>
    </citation>
    <scope>NUCLEOTIDE SEQUENCE</scope>
    <source>
        <strain evidence="2">ChiSxjej5B17-1746</strain>
    </source>
</reference>
<keyword evidence="1" id="KW-0812">Transmembrane</keyword>
<feature type="transmembrane region" description="Helical" evidence="1">
    <location>
        <begin position="140"/>
        <end position="163"/>
    </location>
</feature>
<evidence type="ECO:0000313" key="3">
    <source>
        <dbReference type="Proteomes" id="UP000824264"/>
    </source>
</evidence>
<gene>
    <name evidence="2" type="ORF">H9874_07405</name>
</gene>
<evidence type="ECO:0000256" key="1">
    <source>
        <dbReference type="SAM" id="Phobius"/>
    </source>
</evidence>
<comment type="caution">
    <text evidence="2">The sequence shown here is derived from an EMBL/GenBank/DDBJ whole genome shotgun (WGS) entry which is preliminary data.</text>
</comment>
<dbReference type="Proteomes" id="UP000824264">
    <property type="component" value="Unassembled WGS sequence"/>
</dbReference>
<dbReference type="EMBL" id="DXGI01000281">
    <property type="protein sequence ID" value="HIW78954.1"/>
    <property type="molecule type" value="Genomic_DNA"/>
</dbReference>
<feature type="non-terminal residue" evidence="2">
    <location>
        <position position="1"/>
    </location>
</feature>
<accession>A0A9D1R0Z9</accession>
<sequence length="184" mass="20458">DVLRDTGIETLQPAYLQQQMREARADLRGALHQLSMNPSNYETIISQFLEKEEARVTALTKDINKEDAIQAVMRTRNVSRPEAETMVNNAIAAYDKVLDKAKTTLADAGDQVREAQQYMKDMADQARETADKWASEAAKAALAAAIALIVAAFISMGAGVYGVRYSAHWYAYNHTDINNSDLMR</sequence>
<name>A0A9D1R0Z9_9BACT</name>
<keyword evidence="1" id="KW-1133">Transmembrane helix</keyword>
<evidence type="ECO:0000313" key="2">
    <source>
        <dbReference type="EMBL" id="HIW78954.1"/>
    </source>
</evidence>
<reference evidence="2" key="1">
    <citation type="journal article" date="2021" name="PeerJ">
        <title>Extensive microbial diversity within the chicken gut microbiome revealed by metagenomics and culture.</title>
        <authorList>
            <person name="Gilroy R."/>
            <person name="Ravi A."/>
            <person name="Getino M."/>
            <person name="Pursley I."/>
            <person name="Horton D.L."/>
            <person name="Alikhan N.F."/>
            <person name="Baker D."/>
            <person name="Gharbi K."/>
            <person name="Hall N."/>
            <person name="Watson M."/>
            <person name="Adriaenssens E.M."/>
            <person name="Foster-Nyarko E."/>
            <person name="Jarju S."/>
            <person name="Secka A."/>
            <person name="Antonio M."/>
            <person name="Oren A."/>
            <person name="Chaudhuri R.R."/>
            <person name="La Ragione R."/>
            <person name="Hildebrand F."/>
            <person name="Pallen M.J."/>
        </authorList>
    </citation>
    <scope>NUCLEOTIDE SEQUENCE</scope>
    <source>
        <strain evidence="2">ChiSxjej5B17-1746</strain>
    </source>
</reference>